<name>A0A1N6GQD8_9FLAO</name>
<dbReference type="EMBL" id="FSRK01000001">
    <property type="protein sequence ID" value="SIO09687.1"/>
    <property type="molecule type" value="Genomic_DNA"/>
</dbReference>
<dbReference type="RefSeq" id="WP_074235097.1">
    <property type="nucleotide sequence ID" value="NZ_FSRK01000001.1"/>
</dbReference>
<accession>A0A1N6GQD8</accession>
<organism evidence="1 2">
    <name type="scientific">Epilithonimonas zeae</name>
    <dbReference type="NCBI Taxonomy" id="1416779"/>
    <lineage>
        <taxon>Bacteria</taxon>
        <taxon>Pseudomonadati</taxon>
        <taxon>Bacteroidota</taxon>
        <taxon>Flavobacteriia</taxon>
        <taxon>Flavobacteriales</taxon>
        <taxon>Weeksellaceae</taxon>
        <taxon>Chryseobacterium group</taxon>
        <taxon>Epilithonimonas</taxon>
    </lineage>
</organism>
<dbReference type="OrthoDB" id="7210418at2"/>
<reference evidence="2" key="1">
    <citation type="submission" date="2016-11" db="EMBL/GenBank/DDBJ databases">
        <authorList>
            <person name="Varghese N."/>
            <person name="Submissions S."/>
        </authorList>
    </citation>
    <scope>NUCLEOTIDE SEQUENCE [LARGE SCALE GENOMIC DNA]</scope>
    <source>
        <strain evidence="2">DSM 27623</strain>
    </source>
</reference>
<sequence length="254" mass="30771">MDNIISPYYRIIRPRFANPDGLSFNYHTEHYFDNRYCAEKHSLLHSFYIIINDFKKLFDYIEFHDANKDIFSHRIYELYLRTCTEFENNCKGILKANNYNTTRSLTIQDYFKLNKAMKLDEYQVKISIWSPQPLITEPFKDWQNANEFTPLGWYRDYNQVKHNRSEYFHLASLKNLTKSITGLFSLLAAQFHSNAFHQFQRNMFGSNDDDGFFIVQESLFGIKFPHSWVQSDFYDFEWEELKNIDEPFRRYNFN</sequence>
<dbReference type="STRING" id="1416779.SAMN05444409_1983"/>
<dbReference type="AlphaFoldDB" id="A0A1N6GQD8"/>
<evidence type="ECO:0000313" key="2">
    <source>
        <dbReference type="Proteomes" id="UP000185207"/>
    </source>
</evidence>
<protein>
    <submittedName>
        <fullName evidence="1">Uncharacterized protein</fullName>
    </submittedName>
</protein>
<keyword evidence="2" id="KW-1185">Reference proteome</keyword>
<gene>
    <name evidence="1" type="ORF">SAMN05444409_1983</name>
</gene>
<proteinExistence type="predicted"/>
<dbReference type="Proteomes" id="UP000185207">
    <property type="component" value="Unassembled WGS sequence"/>
</dbReference>
<evidence type="ECO:0000313" key="1">
    <source>
        <dbReference type="EMBL" id="SIO09687.1"/>
    </source>
</evidence>